<comment type="caution">
    <text evidence="1">The sequence shown here is derived from an EMBL/GenBank/DDBJ whole genome shotgun (WGS) entry which is preliminary data.</text>
</comment>
<accession>A0A7J8QFS5</accession>
<reference evidence="1 2" key="1">
    <citation type="journal article" date="2019" name="Genome Biol. Evol.">
        <title>Insights into the evolution of the New World diploid cottons (Gossypium, subgenus Houzingenia) based on genome sequencing.</title>
        <authorList>
            <person name="Grover C.E."/>
            <person name="Arick M.A. 2nd"/>
            <person name="Thrash A."/>
            <person name="Conover J.L."/>
            <person name="Sanders W.S."/>
            <person name="Peterson D.G."/>
            <person name="Frelichowski J.E."/>
            <person name="Scheffler J.A."/>
            <person name="Scheffler B.E."/>
            <person name="Wendel J.F."/>
        </authorList>
    </citation>
    <scope>NUCLEOTIDE SEQUENCE [LARGE SCALE GENOMIC DNA]</scope>
    <source>
        <strain evidence="1">8</strain>
        <tissue evidence="1">Leaf</tissue>
    </source>
</reference>
<evidence type="ECO:0000313" key="2">
    <source>
        <dbReference type="Proteomes" id="UP000593578"/>
    </source>
</evidence>
<dbReference type="EMBL" id="JABEZZ010000011">
    <property type="protein sequence ID" value="MBA0600153.1"/>
    <property type="molecule type" value="Genomic_DNA"/>
</dbReference>
<name>A0A7J8QFS5_GOSRA</name>
<dbReference type="AlphaFoldDB" id="A0A7J8QFS5"/>
<proteinExistence type="predicted"/>
<organism evidence="1 2">
    <name type="scientific">Gossypium raimondii</name>
    <name type="common">Peruvian cotton</name>
    <name type="synonym">Gossypium klotzschianum subsp. raimondii</name>
    <dbReference type="NCBI Taxonomy" id="29730"/>
    <lineage>
        <taxon>Eukaryota</taxon>
        <taxon>Viridiplantae</taxon>
        <taxon>Streptophyta</taxon>
        <taxon>Embryophyta</taxon>
        <taxon>Tracheophyta</taxon>
        <taxon>Spermatophyta</taxon>
        <taxon>Magnoliopsida</taxon>
        <taxon>eudicotyledons</taxon>
        <taxon>Gunneridae</taxon>
        <taxon>Pentapetalae</taxon>
        <taxon>rosids</taxon>
        <taxon>malvids</taxon>
        <taxon>Malvales</taxon>
        <taxon>Malvaceae</taxon>
        <taxon>Malvoideae</taxon>
        <taxon>Gossypium</taxon>
    </lineage>
</organism>
<evidence type="ECO:0000313" key="1">
    <source>
        <dbReference type="EMBL" id="MBA0600153.1"/>
    </source>
</evidence>
<gene>
    <name evidence="1" type="ORF">Gorai_006351</name>
</gene>
<sequence length="24" mass="2747">MVLRSVMGSRLMKGISRKMKSLTH</sequence>
<protein>
    <submittedName>
        <fullName evidence="1">Uncharacterized protein</fullName>
    </submittedName>
</protein>
<dbReference type="Proteomes" id="UP000593578">
    <property type="component" value="Unassembled WGS sequence"/>
</dbReference>